<comment type="caution">
    <text evidence="3">The sequence shown here is derived from an EMBL/GenBank/DDBJ whole genome shotgun (WGS) entry which is preliminary data.</text>
</comment>
<organism evidence="3 4">
    <name type="scientific">Molossus molossus</name>
    <name type="common">Pallas' mastiff bat</name>
    <name type="synonym">Vespertilio molossus</name>
    <dbReference type="NCBI Taxonomy" id="27622"/>
    <lineage>
        <taxon>Eukaryota</taxon>
        <taxon>Metazoa</taxon>
        <taxon>Chordata</taxon>
        <taxon>Craniata</taxon>
        <taxon>Vertebrata</taxon>
        <taxon>Euteleostomi</taxon>
        <taxon>Mammalia</taxon>
        <taxon>Eutheria</taxon>
        <taxon>Laurasiatheria</taxon>
        <taxon>Chiroptera</taxon>
        <taxon>Yangochiroptera</taxon>
        <taxon>Molossidae</taxon>
        <taxon>Molossus</taxon>
    </lineage>
</organism>
<feature type="compositionally biased region" description="Pro residues" evidence="1">
    <location>
        <begin position="37"/>
        <end position="46"/>
    </location>
</feature>
<protein>
    <submittedName>
        <fullName evidence="3">Uncharacterized protein</fullName>
    </submittedName>
</protein>
<keyword evidence="2" id="KW-0472">Membrane</keyword>
<feature type="compositionally biased region" description="Polar residues" evidence="1">
    <location>
        <begin position="1"/>
        <end position="11"/>
    </location>
</feature>
<evidence type="ECO:0000313" key="4">
    <source>
        <dbReference type="Proteomes" id="UP000550707"/>
    </source>
</evidence>
<feature type="transmembrane region" description="Helical" evidence="2">
    <location>
        <begin position="213"/>
        <end position="238"/>
    </location>
</feature>
<keyword evidence="2" id="KW-1133">Transmembrane helix</keyword>
<evidence type="ECO:0000313" key="3">
    <source>
        <dbReference type="EMBL" id="KAF6450422.1"/>
    </source>
</evidence>
<evidence type="ECO:0000256" key="1">
    <source>
        <dbReference type="SAM" id="MobiDB-lite"/>
    </source>
</evidence>
<accession>A0A7J8FTD7</accession>
<dbReference type="EMBL" id="JACASF010000011">
    <property type="protein sequence ID" value="KAF6450422.1"/>
    <property type="molecule type" value="Genomic_DNA"/>
</dbReference>
<proteinExistence type="predicted"/>
<dbReference type="InParanoid" id="A0A7J8FTD7"/>
<dbReference type="AlphaFoldDB" id="A0A7J8FTD7"/>
<reference evidence="3 4" key="1">
    <citation type="journal article" date="2020" name="Nature">
        <title>Six reference-quality genomes reveal evolution of bat adaptations.</title>
        <authorList>
            <person name="Jebb D."/>
            <person name="Huang Z."/>
            <person name="Pippel M."/>
            <person name="Hughes G.M."/>
            <person name="Lavrichenko K."/>
            <person name="Devanna P."/>
            <person name="Winkler S."/>
            <person name="Jermiin L.S."/>
            <person name="Skirmuntt E.C."/>
            <person name="Katzourakis A."/>
            <person name="Burkitt-Gray L."/>
            <person name="Ray D.A."/>
            <person name="Sullivan K.A.M."/>
            <person name="Roscito J.G."/>
            <person name="Kirilenko B.M."/>
            <person name="Davalos L.M."/>
            <person name="Corthals A.P."/>
            <person name="Power M.L."/>
            <person name="Jones G."/>
            <person name="Ransome R.D."/>
            <person name="Dechmann D.K.N."/>
            <person name="Locatelli A.G."/>
            <person name="Puechmaille S.J."/>
            <person name="Fedrigo O."/>
            <person name="Jarvis E.D."/>
            <person name="Hiller M."/>
            <person name="Vernes S.C."/>
            <person name="Myers E.W."/>
            <person name="Teeling E.C."/>
        </authorList>
    </citation>
    <scope>NUCLEOTIDE SEQUENCE [LARGE SCALE GENOMIC DNA]</scope>
    <source>
        <strain evidence="3">MMolMol1</strain>
        <tissue evidence="3">Muscle</tissue>
    </source>
</reference>
<feature type="region of interest" description="Disordered" evidence="1">
    <location>
        <begin position="1"/>
        <end position="46"/>
    </location>
</feature>
<evidence type="ECO:0000256" key="2">
    <source>
        <dbReference type="SAM" id="Phobius"/>
    </source>
</evidence>
<name>A0A7J8FTD7_MOLMO</name>
<keyword evidence="2" id="KW-0812">Transmembrane</keyword>
<gene>
    <name evidence="3" type="ORF">HJG59_008316</name>
</gene>
<keyword evidence="4" id="KW-1185">Reference proteome</keyword>
<dbReference type="Proteomes" id="UP000550707">
    <property type="component" value="Unassembled WGS sequence"/>
</dbReference>
<sequence>MQIRSQLQPQAPTRWMPELQSAPGRRTAPYRRAGCAAPPPPGPPRAPLRQRLGACPRARGCSPAAERSDCRRMGVYEAEISALAVEHDVCPSAWRPCILLPRLILSPHPWYVASNIQTYRYKKWRKKSAYMNQELLGKTSCKHVKKHLSIKTSHLSSSISCKEKPFQILYLECLILSSQAAMELLPCLLLGTLLSDWLICIHHSSPNMAKTSFWRCLLITVMFLFTHFLTLSGLSLSIQL</sequence>